<dbReference type="Proteomes" id="UP000190092">
    <property type="component" value="Unassembled WGS sequence"/>
</dbReference>
<evidence type="ECO:0000313" key="2">
    <source>
        <dbReference type="Proteomes" id="UP000190092"/>
    </source>
</evidence>
<dbReference type="Gene3D" id="3.30.300.20">
    <property type="match status" value="1"/>
</dbReference>
<sequence>MARATASIGTTNYATSITTGHHRLTADEGPELGGKDTGPAPYDLLIAALGACTVITLRMYAERKKWPVEAVHADVHFVRDGDSQRIDRTLRIEGALDDEQRKRMADIAERTPVTLTLKRGLEIRTTLA</sequence>
<proteinExistence type="predicted"/>
<dbReference type="InterPro" id="IPR036102">
    <property type="entry name" value="OsmC/Ohrsf"/>
</dbReference>
<accession>A0A1T4T5N3</accession>
<dbReference type="Pfam" id="PF02566">
    <property type="entry name" value="OsmC"/>
    <property type="match status" value="1"/>
</dbReference>
<dbReference type="SUPFAM" id="SSF82784">
    <property type="entry name" value="OsmC-like"/>
    <property type="match status" value="1"/>
</dbReference>
<gene>
    <name evidence="1" type="ORF">SAMN02745126_05722</name>
</gene>
<dbReference type="OrthoDB" id="9789573at2"/>
<reference evidence="2" key="1">
    <citation type="submission" date="2017-02" db="EMBL/GenBank/DDBJ databases">
        <authorList>
            <person name="Varghese N."/>
            <person name="Submissions S."/>
        </authorList>
    </citation>
    <scope>NUCLEOTIDE SEQUENCE [LARGE SCALE GENOMIC DNA]</scope>
    <source>
        <strain evidence="2">ATCC 27094</strain>
    </source>
</reference>
<dbReference type="EMBL" id="FUWJ01000013">
    <property type="protein sequence ID" value="SKA35756.1"/>
    <property type="molecule type" value="Genomic_DNA"/>
</dbReference>
<dbReference type="AlphaFoldDB" id="A0A1T4T5N3"/>
<dbReference type="PANTHER" id="PTHR39624">
    <property type="entry name" value="PROTEIN INVOLVED IN RIMO-MEDIATED BETA-METHYLTHIOLATION OF RIBOSOMAL PROTEIN S12 YCAO"/>
    <property type="match status" value="1"/>
</dbReference>
<evidence type="ECO:0000313" key="1">
    <source>
        <dbReference type="EMBL" id="SKA35756.1"/>
    </source>
</evidence>
<dbReference type="InterPro" id="IPR015946">
    <property type="entry name" value="KH_dom-like_a/b"/>
</dbReference>
<dbReference type="STRING" id="225324.SAMN02745126_05722"/>
<dbReference type="RefSeq" id="WP_085937541.1">
    <property type="nucleotide sequence ID" value="NZ_FUWJ01000013.1"/>
</dbReference>
<dbReference type="InterPro" id="IPR003718">
    <property type="entry name" value="OsmC/Ohr_fam"/>
</dbReference>
<organism evidence="1 2">
    <name type="scientific">Enhydrobacter aerosaccus</name>
    <dbReference type="NCBI Taxonomy" id="225324"/>
    <lineage>
        <taxon>Bacteria</taxon>
        <taxon>Pseudomonadati</taxon>
        <taxon>Pseudomonadota</taxon>
        <taxon>Alphaproteobacteria</taxon>
        <taxon>Hyphomicrobiales</taxon>
        <taxon>Enhydrobacter</taxon>
    </lineage>
</organism>
<keyword evidence="2" id="KW-1185">Reference proteome</keyword>
<protein>
    <submittedName>
        <fullName evidence="1">Putative redox protein</fullName>
    </submittedName>
</protein>
<name>A0A1T4T5N3_9HYPH</name>
<dbReference type="PANTHER" id="PTHR39624:SF2">
    <property type="entry name" value="OSMC-LIKE PROTEIN"/>
    <property type="match status" value="1"/>
</dbReference>